<proteinExistence type="predicted"/>
<evidence type="ECO:0000313" key="1">
    <source>
        <dbReference type="EMBL" id="QIH43487.1"/>
    </source>
</evidence>
<dbReference type="RefSeq" id="WP_165313021.1">
    <property type="nucleotide sequence ID" value="NZ_CP049332.1"/>
</dbReference>
<name>A0A6G7CMX5_9VIBR</name>
<gene>
    <name evidence="1" type="ORF">G5S32_15940</name>
</gene>
<evidence type="ECO:0000313" key="2">
    <source>
        <dbReference type="Proteomes" id="UP000503003"/>
    </source>
</evidence>
<dbReference type="AlphaFoldDB" id="A0A6G7CMX5"/>
<organism evidence="1 2">
    <name type="scientific">Vibrio ziniensis</name>
    <dbReference type="NCBI Taxonomy" id="2711221"/>
    <lineage>
        <taxon>Bacteria</taxon>
        <taxon>Pseudomonadati</taxon>
        <taxon>Pseudomonadota</taxon>
        <taxon>Gammaproteobacteria</taxon>
        <taxon>Vibrionales</taxon>
        <taxon>Vibrionaceae</taxon>
        <taxon>Vibrio</taxon>
    </lineage>
</organism>
<protein>
    <submittedName>
        <fullName evidence="1">Uncharacterized protein</fullName>
    </submittedName>
</protein>
<reference evidence="1 2" key="1">
    <citation type="submission" date="2020-02" db="EMBL/GenBank/DDBJ databases">
        <title>A complete genome of a marine bacterium Vibrio sp. ZWAL4003 isolated from the mangrove sediment with the ability to degrade polysaccharides.</title>
        <authorList>
            <person name="Wu J."/>
            <person name="Qu W."/>
            <person name="Zeng R."/>
        </authorList>
    </citation>
    <scope>NUCLEOTIDE SEQUENCE [LARGE SCALE GENOMIC DNA]</scope>
    <source>
        <strain evidence="1 2">ZWAL4003</strain>
    </source>
</reference>
<keyword evidence="2" id="KW-1185">Reference proteome</keyword>
<dbReference type="Proteomes" id="UP000503003">
    <property type="component" value="Chromosome 2"/>
</dbReference>
<dbReference type="KEGG" id="vzi:G5S32_15940"/>
<dbReference type="EMBL" id="CP049332">
    <property type="protein sequence ID" value="QIH43487.1"/>
    <property type="molecule type" value="Genomic_DNA"/>
</dbReference>
<accession>A0A6G7CMX5</accession>
<sequence length="297" mass="34779">MKIDELVINSIYIIENLRQDDLLTGKELKQHIESIESSVSVGYFPTSDKNELFSRLELVIEQSSPNEGVILFFETHGSREGIDLAGELVSWEEINEYLSRLNDKTCMGLVVVFSCCFGVNFYKQTTLLKKCPYYLMLGFDNKITERKLIECNKKIIDFATLGCSPKQIEEEVNLLLPMTNTKMTVLDAGDVFYSGFKKYLISSSDEDDLNRRAINNYREHFYTCIGTAYSFLEFKEKMYRKILSRTYLEEYFYRIKDRFLLTDKYLDLNCRFSGMFDELYDECDIESKHLDILKKLT</sequence>